<dbReference type="SUPFAM" id="SSF49599">
    <property type="entry name" value="TRAF domain-like"/>
    <property type="match status" value="2"/>
</dbReference>
<evidence type="ECO:0000256" key="1">
    <source>
        <dbReference type="SAM" id="Coils"/>
    </source>
</evidence>
<dbReference type="InterPro" id="IPR000210">
    <property type="entry name" value="BTB/POZ_dom"/>
</dbReference>
<name>A0A2G5VAX6_9PELO</name>
<dbReference type="InterPro" id="IPR008974">
    <property type="entry name" value="TRAF-like"/>
</dbReference>
<feature type="domain" description="BTB" evidence="3">
    <location>
        <begin position="520"/>
        <end position="579"/>
    </location>
</feature>
<evidence type="ECO:0000313" key="6">
    <source>
        <dbReference type="Proteomes" id="UP000230233"/>
    </source>
</evidence>
<dbReference type="PANTHER" id="PTHR22743:SF165">
    <property type="entry name" value="BTB AND MATH DOMAIN CONTAINING-RELATED"/>
    <property type="match status" value="1"/>
</dbReference>
<evidence type="ECO:0000256" key="2">
    <source>
        <dbReference type="SAM" id="MobiDB-lite"/>
    </source>
</evidence>
<feature type="coiled-coil region" evidence="1">
    <location>
        <begin position="330"/>
        <end position="357"/>
    </location>
</feature>
<dbReference type="PROSITE" id="PS50097">
    <property type="entry name" value="BTB"/>
    <property type="match status" value="2"/>
</dbReference>
<dbReference type="Pfam" id="PF00651">
    <property type="entry name" value="BTB"/>
    <property type="match status" value="2"/>
</dbReference>
<dbReference type="STRING" id="1611254.A0A2G5VAX6"/>
<feature type="region of interest" description="Disordered" evidence="2">
    <location>
        <begin position="50"/>
        <end position="74"/>
    </location>
</feature>
<protein>
    <recommendedName>
        <fullName evidence="7">BTB domain-containing protein</fullName>
    </recommendedName>
</protein>
<dbReference type="CDD" id="cd18186">
    <property type="entry name" value="BTB_POZ_ZBTB_KLHL-like"/>
    <property type="match status" value="2"/>
</dbReference>
<evidence type="ECO:0000313" key="5">
    <source>
        <dbReference type="EMBL" id="PIC48892.1"/>
    </source>
</evidence>
<dbReference type="CDD" id="cd00121">
    <property type="entry name" value="MATH"/>
    <property type="match status" value="2"/>
</dbReference>
<feature type="compositionally biased region" description="Basic and acidic residues" evidence="2">
    <location>
        <begin position="9"/>
        <end position="18"/>
    </location>
</feature>
<feature type="domain" description="BTB" evidence="3">
    <location>
        <begin position="219"/>
        <end position="278"/>
    </location>
</feature>
<proteinExistence type="predicted"/>
<dbReference type="SMART" id="SM00061">
    <property type="entry name" value="MATH"/>
    <property type="match status" value="2"/>
</dbReference>
<evidence type="ECO:0008006" key="7">
    <source>
        <dbReference type="Google" id="ProtNLM"/>
    </source>
</evidence>
<dbReference type="InterPro" id="IPR002083">
    <property type="entry name" value="MATH/TRAF_dom"/>
</dbReference>
<evidence type="ECO:0000259" key="4">
    <source>
        <dbReference type="PROSITE" id="PS50144"/>
    </source>
</evidence>
<dbReference type="EMBL" id="PDUG01000002">
    <property type="protein sequence ID" value="PIC48892.1"/>
    <property type="molecule type" value="Genomic_DNA"/>
</dbReference>
<dbReference type="PROSITE" id="PS50144">
    <property type="entry name" value="MATH"/>
    <property type="match status" value="2"/>
</dbReference>
<keyword evidence="6" id="KW-1185">Reference proteome</keyword>
<dbReference type="PANTHER" id="PTHR22743">
    <property type="entry name" value="MEPRIN/TRAF-LIKE MATH FAMILY-C.ELEGANS"/>
    <property type="match status" value="1"/>
</dbReference>
<dbReference type="Proteomes" id="UP000230233">
    <property type="component" value="Chromosome II"/>
</dbReference>
<accession>A0A2G5VAX6</accession>
<organism evidence="5 6">
    <name type="scientific">Caenorhabditis nigoni</name>
    <dbReference type="NCBI Taxonomy" id="1611254"/>
    <lineage>
        <taxon>Eukaryota</taxon>
        <taxon>Metazoa</taxon>
        <taxon>Ecdysozoa</taxon>
        <taxon>Nematoda</taxon>
        <taxon>Chromadorea</taxon>
        <taxon>Rhabditida</taxon>
        <taxon>Rhabditina</taxon>
        <taxon>Rhabditomorpha</taxon>
        <taxon>Rhabditoidea</taxon>
        <taxon>Rhabditidae</taxon>
        <taxon>Peloderinae</taxon>
        <taxon>Caenorhabditis</taxon>
    </lineage>
</organism>
<feature type="domain" description="MATH" evidence="4">
    <location>
        <begin position="79"/>
        <end position="195"/>
    </location>
</feature>
<dbReference type="Gene3D" id="3.30.710.10">
    <property type="entry name" value="Potassium Channel Kv1.1, Chain A"/>
    <property type="match status" value="2"/>
</dbReference>
<keyword evidence="1" id="KW-0175">Coiled coil</keyword>
<dbReference type="AlphaFoldDB" id="A0A2G5VAX6"/>
<dbReference type="InterPro" id="IPR011333">
    <property type="entry name" value="SKP1/BTB/POZ_sf"/>
</dbReference>
<dbReference type="Pfam" id="PF00917">
    <property type="entry name" value="MATH"/>
    <property type="match status" value="2"/>
</dbReference>
<feature type="region of interest" description="Disordered" evidence="2">
    <location>
        <begin position="1"/>
        <end position="22"/>
    </location>
</feature>
<dbReference type="InterPro" id="IPR052664">
    <property type="entry name" value="BTB-MATH_domain_protein"/>
</dbReference>
<dbReference type="SUPFAM" id="SSF54695">
    <property type="entry name" value="POZ domain"/>
    <property type="match status" value="2"/>
</dbReference>
<sequence>MLRETASNESDKNEKELETELIPEDAQVLQKVDGKIDELSDRLKSIEESISKLSKSNDDSEIDESAPTTNLTIPESKKKSKLQHVFRNVSNFENGVHYFSEWQDYFNVKWRMSVLHHNGHLGIFVFCQPIVPTDQWSIRMKLEFKVIDPTGNVVSRTWERCYGSNDGWGFSKFLEWEDMEEWHLVNGNLIVEVHGEIVETTGMRKEKVRKFDESQKDVSDVIIVVRDTKFYVSKMFLASQSSVFKALLLGNFSESNQSEVTLNGIDPDDFHYFLEVLYGESAIDDTNVEGVALLADMYGAPTAIRKSTNEEGNIEKELETELMSKNAQVLQKVDDKIDELSDRLKSIEASISKLSKSNDDSKIDESAPTTYLISPESKKKSKLQHVFRNVSNFMMGVHYFSEWEDFFNVQWRMSVIHHNDHLGVFVFCQPIAPTDQWSIRMKLEFKVIGPTENVVSRTWERCYQSKDGWGFSKFLEWEDMEEWHLVNGNLIVEVHGEILETTGLGREKMRRFDESQKDVSDVILVVRDSKFYVSKMFLASQSSVLKVLLLGSFSESKQSEVTLNGVDPDDFQYFLEVLYGEPAIDDTTVEGVALLADMYDAPTVIRKCEEFLLGKSEKDLEKKLEIATRCNLKKLKEMCESELSFIRLMDD</sequence>
<dbReference type="Gene3D" id="2.60.210.10">
    <property type="entry name" value="Apoptosis, Tumor Necrosis Factor Receptor Associated Protein 2, Chain A"/>
    <property type="match status" value="2"/>
</dbReference>
<reference evidence="6" key="1">
    <citation type="submission" date="2017-10" db="EMBL/GenBank/DDBJ databases">
        <title>Rapid genome shrinkage in a self-fertile nematode reveals novel sperm competition proteins.</title>
        <authorList>
            <person name="Yin D."/>
            <person name="Schwarz E.M."/>
            <person name="Thomas C.G."/>
            <person name="Felde R.L."/>
            <person name="Korf I.F."/>
            <person name="Cutter A.D."/>
            <person name="Schartner C.M."/>
            <person name="Ralston E.J."/>
            <person name="Meyer B.J."/>
            <person name="Haag E.S."/>
        </authorList>
    </citation>
    <scope>NUCLEOTIDE SEQUENCE [LARGE SCALE GENOMIC DNA]</scope>
    <source>
        <strain evidence="6">JU1422</strain>
    </source>
</reference>
<evidence type="ECO:0000259" key="3">
    <source>
        <dbReference type="PROSITE" id="PS50097"/>
    </source>
</evidence>
<dbReference type="SMART" id="SM00225">
    <property type="entry name" value="BTB"/>
    <property type="match status" value="2"/>
</dbReference>
<comment type="caution">
    <text evidence="5">The sequence shown here is derived from an EMBL/GenBank/DDBJ whole genome shotgun (WGS) entry which is preliminary data.</text>
</comment>
<gene>
    <name evidence="5" type="primary">Cnig_chr_II.g7702</name>
    <name evidence="5" type="ORF">B9Z55_007702</name>
</gene>
<feature type="domain" description="MATH" evidence="4">
    <location>
        <begin position="380"/>
        <end position="496"/>
    </location>
</feature>